<dbReference type="AlphaFoldDB" id="A0ABD1GNA4"/>
<evidence type="ECO:0000313" key="1">
    <source>
        <dbReference type="EMBL" id="KAL1544614.1"/>
    </source>
</evidence>
<protein>
    <submittedName>
        <fullName evidence="1">Trehalose-6-P synthase/phosphatase complex synthase subunit, variant 2</fullName>
        <ecNumber evidence="1">4.2.3.-</ecNumber>
    </submittedName>
</protein>
<accession>A0ABD1GNA4</accession>
<reference evidence="1 2" key="1">
    <citation type="submission" date="2024-06" db="EMBL/GenBank/DDBJ databases">
        <title>A chromosome level genome sequence of Diviner's sage (Salvia divinorum).</title>
        <authorList>
            <person name="Ford S.A."/>
            <person name="Ro D.-K."/>
            <person name="Ness R.W."/>
            <person name="Phillips M.A."/>
        </authorList>
    </citation>
    <scope>NUCLEOTIDE SEQUENCE [LARGE SCALE GENOMIC DNA]</scope>
    <source>
        <strain evidence="1">SAF-2024a</strain>
        <tissue evidence="1">Leaf</tissue>
    </source>
</reference>
<comment type="caution">
    <text evidence="1">The sequence shown here is derived from an EMBL/GenBank/DDBJ whole genome shotgun (WGS) entry which is preliminary data.</text>
</comment>
<name>A0ABD1GNA4_SALDI</name>
<organism evidence="1 2">
    <name type="scientific">Salvia divinorum</name>
    <name type="common">Maria pastora</name>
    <name type="synonym">Diviner's sage</name>
    <dbReference type="NCBI Taxonomy" id="28513"/>
    <lineage>
        <taxon>Eukaryota</taxon>
        <taxon>Viridiplantae</taxon>
        <taxon>Streptophyta</taxon>
        <taxon>Embryophyta</taxon>
        <taxon>Tracheophyta</taxon>
        <taxon>Spermatophyta</taxon>
        <taxon>Magnoliopsida</taxon>
        <taxon>eudicotyledons</taxon>
        <taxon>Gunneridae</taxon>
        <taxon>Pentapetalae</taxon>
        <taxon>asterids</taxon>
        <taxon>lamiids</taxon>
        <taxon>Lamiales</taxon>
        <taxon>Lamiaceae</taxon>
        <taxon>Nepetoideae</taxon>
        <taxon>Mentheae</taxon>
        <taxon>Salviinae</taxon>
        <taxon>Salvia</taxon>
        <taxon>Salvia subgen. Calosphace</taxon>
    </lineage>
</organism>
<dbReference type="Proteomes" id="UP001567538">
    <property type="component" value="Unassembled WGS sequence"/>
</dbReference>
<proteinExistence type="predicted"/>
<dbReference type="Gene3D" id="1.10.600.10">
    <property type="entry name" value="Farnesyl Diphosphate Synthase"/>
    <property type="match status" value="1"/>
</dbReference>
<gene>
    <name evidence="1" type="primary">TPS1</name>
    <name evidence="1" type="ORF">AAHA92_21441</name>
</gene>
<dbReference type="Pfam" id="PF19086">
    <property type="entry name" value="Terpene_syn_C_2"/>
    <property type="match status" value="1"/>
</dbReference>
<dbReference type="GO" id="GO:0016829">
    <property type="term" value="F:lyase activity"/>
    <property type="evidence" value="ECO:0007669"/>
    <property type="project" value="UniProtKB-KW"/>
</dbReference>
<keyword evidence="2" id="KW-1185">Reference proteome</keyword>
<dbReference type="SUPFAM" id="SSF48576">
    <property type="entry name" value="Terpenoid synthases"/>
    <property type="match status" value="1"/>
</dbReference>
<dbReference type="EMBL" id="JBEAFC010000008">
    <property type="protein sequence ID" value="KAL1544614.1"/>
    <property type="molecule type" value="Genomic_DNA"/>
</dbReference>
<sequence length="120" mass="13840">MPKLAKPTSRIGRYYDDIGSHERESKGGQVLTVMDCYKQQYGVTKQEAVSNFVELIEETWKDVNMDWVETTFVPKEIAIQFLNYAQMCEAIYNRNNVDGYSDPHVVKEDVVALFIDPILI</sequence>
<evidence type="ECO:0000313" key="2">
    <source>
        <dbReference type="Proteomes" id="UP001567538"/>
    </source>
</evidence>
<keyword evidence="1" id="KW-0456">Lyase</keyword>
<dbReference type="InterPro" id="IPR008949">
    <property type="entry name" value="Isoprenoid_synthase_dom_sf"/>
</dbReference>
<dbReference type="EC" id="4.2.3.-" evidence="1"/>